<organism evidence="6 7">
    <name type="scientific">Leucobacter exalbidus</name>
    <dbReference type="NCBI Taxonomy" id="662960"/>
    <lineage>
        <taxon>Bacteria</taxon>
        <taxon>Bacillati</taxon>
        <taxon>Actinomycetota</taxon>
        <taxon>Actinomycetes</taxon>
        <taxon>Micrococcales</taxon>
        <taxon>Microbacteriaceae</taxon>
        <taxon>Leucobacter</taxon>
    </lineage>
</organism>
<sequence>MTSSTQQTPAPHAVPPFTLKQLAYFTAAADAGTIAEAAAALHVSASAMSDAITELETAMGERLCVRRRAHGLTLTPAGQLLMGVARRMLTEADELTHAMGRGQIELSGPVTIGCYPTLAPLIVPTLFQEFARLHPGVSLSIVEATQDQLADDFITGKIDVAFVYDTLVPGEMHRAKLFDLSAHMVLPAGHPLAEAPSVRLEDVIEEDLILLDAPPSGEHTLAVFTERGLRPRIRHRTASYEMVRTLVARGLGYGILVSRTANPLSYEGLPLVARTITPPVTPVTVEAIWAPDRPLTARSRALLDFAGAFAWPTGE</sequence>
<dbReference type="GO" id="GO:0003700">
    <property type="term" value="F:DNA-binding transcription factor activity"/>
    <property type="evidence" value="ECO:0007669"/>
    <property type="project" value="InterPro"/>
</dbReference>
<protein>
    <submittedName>
        <fullName evidence="6">DNA-binding transcriptional LysR family regulator</fullName>
    </submittedName>
</protein>
<dbReference type="PANTHER" id="PTHR30346">
    <property type="entry name" value="TRANSCRIPTIONAL DUAL REGULATOR HCAR-RELATED"/>
    <property type="match status" value="1"/>
</dbReference>
<gene>
    <name evidence="6" type="ORF">JOF28_002028</name>
</gene>
<evidence type="ECO:0000313" key="7">
    <source>
        <dbReference type="Proteomes" id="UP000675163"/>
    </source>
</evidence>
<dbReference type="Proteomes" id="UP000675163">
    <property type="component" value="Unassembled WGS sequence"/>
</dbReference>
<dbReference type="EMBL" id="JAFIDA010000001">
    <property type="protein sequence ID" value="MBP1326796.1"/>
    <property type="molecule type" value="Genomic_DNA"/>
</dbReference>
<evidence type="ECO:0000313" key="6">
    <source>
        <dbReference type="EMBL" id="MBP1326796.1"/>
    </source>
</evidence>
<keyword evidence="3 6" id="KW-0238">DNA-binding</keyword>
<accession>A0A940PX85</accession>
<keyword evidence="4" id="KW-0804">Transcription</keyword>
<keyword evidence="7" id="KW-1185">Reference proteome</keyword>
<proteinExistence type="inferred from homology"/>
<dbReference type="PROSITE" id="PS50931">
    <property type="entry name" value="HTH_LYSR"/>
    <property type="match status" value="1"/>
</dbReference>
<dbReference type="InterPro" id="IPR036390">
    <property type="entry name" value="WH_DNA-bd_sf"/>
</dbReference>
<dbReference type="InterPro" id="IPR005119">
    <property type="entry name" value="LysR_subst-bd"/>
</dbReference>
<dbReference type="Gene3D" id="1.10.10.10">
    <property type="entry name" value="Winged helix-like DNA-binding domain superfamily/Winged helix DNA-binding domain"/>
    <property type="match status" value="1"/>
</dbReference>
<dbReference type="PANTHER" id="PTHR30346:SF0">
    <property type="entry name" value="HCA OPERON TRANSCRIPTIONAL ACTIVATOR HCAR"/>
    <property type="match status" value="1"/>
</dbReference>
<dbReference type="Pfam" id="PF00126">
    <property type="entry name" value="HTH_1"/>
    <property type="match status" value="1"/>
</dbReference>
<dbReference type="GO" id="GO:0032993">
    <property type="term" value="C:protein-DNA complex"/>
    <property type="evidence" value="ECO:0007669"/>
    <property type="project" value="TreeGrafter"/>
</dbReference>
<evidence type="ECO:0000256" key="2">
    <source>
        <dbReference type="ARBA" id="ARBA00023015"/>
    </source>
</evidence>
<dbReference type="Pfam" id="PF03466">
    <property type="entry name" value="LysR_substrate"/>
    <property type="match status" value="1"/>
</dbReference>
<dbReference type="SUPFAM" id="SSF46785">
    <property type="entry name" value="Winged helix' DNA-binding domain"/>
    <property type="match status" value="1"/>
</dbReference>
<feature type="domain" description="HTH lysR-type" evidence="5">
    <location>
        <begin position="17"/>
        <end position="75"/>
    </location>
</feature>
<dbReference type="InterPro" id="IPR036388">
    <property type="entry name" value="WH-like_DNA-bd_sf"/>
</dbReference>
<evidence type="ECO:0000256" key="3">
    <source>
        <dbReference type="ARBA" id="ARBA00023125"/>
    </source>
</evidence>
<dbReference type="SUPFAM" id="SSF53850">
    <property type="entry name" value="Periplasmic binding protein-like II"/>
    <property type="match status" value="1"/>
</dbReference>
<comment type="caution">
    <text evidence="6">The sequence shown here is derived from an EMBL/GenBank/DDBJ whole genome shotgun (WGS) entry which is preliminary data.</text>
</comment>
<dbReference type="RefSeq" id="WP_209705647.1">
    <property type="nucleotide sequence ID" value="NZ_JAFIDA010000001.1"/>
</dbReference>
<keyword evidence="2" id="KW-0805">Transcription regulation</keyword>
<evidence type="ECO:0000259" key="5">
    <source>
        <dbReference type="PROSITE" id="PS50931"/>
    </source>
</evidence>
<dbReference type="Gene3D" id="3.40.190.10">
    <property type="entry name" value="Periplasmic binding protein-like II"/>
    <property type="match status" value="2"/>
</dbReference>
<evidence type="ECO:0000256" key="4">
    <source>
        <dbReference type="ARBA" id="ARBA00023163"/>
    </source>
</evidence>
<dbReference type="GO" id="GO:0003677">
    <property type="term" value="F:DNA binding"/>
    <property type="evidence" value="ECO:0007669"/>
    <property type="project" value="UniProtKB-KW"/>
</dbReference>
<dbReference type="AlphaFoldDB" id="A0A940PX85"/>
<dbReference type="InterPro" id="IPR000847">
    <property type="entry name" value="LysR_HTH_N"/>
</dbReference>
<evidence type="ECO:0000256" key="1">
    <source>
        <dbReference type="ARBA" id="ARBA00009437"/>
    </source>
</evidence>
<reference evidence="6" key="1">
    <citation type="submission" date="2021-02" db="EMBL/GenBank/DDBJ databases">
        <title>Sequencing the genomes of 1000 actinobacteria strains.</title>
        <authorList>
            <person name="Klenk H.-P."/>
        </authorList>
    </citation>
    <scope>NUCLEOTIDE SEQUENCE</scope>
    <source>
        <strain evidence="6">DSM 22850</strain>
    </source>
</reference>
<comment type="similarity">
    <text evidence="1">Belongs to the LysR transcriptional regulatory family.</text>
</comment>
<name>A0A940PX85_9MICO</name>